<comment type="caution">
    <text evidence="2">The sequence shown here is derived from an EMBL/GenBank/DDBJ whole genome shotgun (WGS) entry which is preliminary data.</text>
</comment>
<dbReference type="Gene3D" id="3.90.550.10">
    <property type="entry name" value="Spore Coat Polysaccharide Biosynthesis Protein SpsA, Chain A"/>
    <property type="match status" value="1"/>
</dbReference>
<name>S0FL66_RUMCE</name>
<dbReference type="InterPro" id="IPR001173">
    <property type="entry name" value="Glyco_trans_2-like"/>
</dbReference>
<reference evidence="2 3" key="1">
    <citation type="journal article" date="2013" name="Genome Announc.">
        <title>Draft Genome Sequence of the Cellulolytic, Mesophilic, Anaerobic Bacterium Clostridium termitidis Strain CT1112 (DSM 5398).</title>
        <authorList>
            <person name="Lal S."/>
            <person name="Ramachandran U."/>
            <person name="Zhang X."/>
            <person name="Munir R."/>
            <person name="Sparling R."/>
            <person name="Levin D.B."/>
        </authorList>
    </citation>
    <scope>NUCLEOTIDE SEQUENCE [LARGE SCALE GENOMIC DNA]</scope>
    <source>
        <strain evidence="2 3">CT1112</strain>
    </source>
</reference>
<evidence type="ECO:0000259" key="1">
    <source>
        <dbReference type="Pfam" id="PF00535"/>
    </source>
</evidence>
<gene>
    <name evidence="2" type="ORF">CTER_4382</name>
</gene>
<evidence type="ECO:0000313" key="2">
    <source>
        <dbReference type="EMBL" id="EMS69909.1"/>
    </source>
</evidence>
<dbReference type="STRING" id="1195236.CTER_4382"/>
<feature type="domain" description="Glycosyltransferase 2-like" evidence="1">
    <location>
        <begin position="9"/>
        <end position="161"/>
    </location>
</feature>
<keyword evidence="3" id="KW-1185">Reference proteome</keyword>
<keyword evidence="2" id="KW-0808">Transferase</keyword>
<dbReference type="AlphaFoldDB" id="S0FL66"/>
<dbReference type="GO" id="GO:0016740">
    <property type="term" value="F:transferase activity"/>
    <property type="evidence" value="ECO:0007669"/>
    <property type="project" value="UniProtKB-KW"/>
</dbReference>
<dbReference type="EMBL" id="AORV01000061">
    <property type="protein sequence ID" value="EMS69909.1"/>
    <property type="molecule type" value="Genomic_DNA"/>
</dbReference>
<dbReference type="RefSeq" id="WP_004629309.1">
    <property type="nucleotide sequence ID" value="NZ_AORV01000061.1"/>
</dbReference>
<proteinExistence type="predicted"/>
<dbReference type="Proteomes" id="UP000014155">
    <property type="component" value="Unassembled WGS sequence"/>
</dbReference>
<organism evidence="2 3">
    <name type="scientific">Ruminiclostridium cellobioparum subsp. termitidis CT1112</name>
    <dbReference type="NCBI Taxonomy" id="1195236"/>
    <lineage>
        <taxon>Bacteria</taxon>
        <taxon>Bacillati</taxon>
        <taxon>Bacillota</taxon>
        <taxon>Clostridia</taxon>
        <taxon>Eubacteriales</taxon>
        <taxon>Oscillospiraceae</taxon>
        <taxon>Ruminiclostridium</taxon>
    </lineage>
</organism>
<sequence>MIPPAISYVTFNRLGLTVRNLAAIFESTDDFEMHMVDNGSIDGTWEYIQSLKDKRIKSKTNVGVNAGQVYGINLNLMRRKPEQYFITIDNDVYIETKDWISKFIRVFNEFPEVGLLGVVKGEPYPVFYPPVILKLRNGVSYLELMHSVPELEGDFVPGCCQCLRPELIEQLGYWSEENYAGEAEISLRVNNYSSYQAGFVPEISIKMPQSLDCSQCQNNSRCTLNKPSETCFSIYKKRYLNDVFKNKFKWKFEETINDMRSGKRPVYCASSLDAASVEEHAFILEWALDNFKFYIDNTK</sequence>
<dbReference type="InterPro" id="IPR029044">
    <property type="entry name" value="Nucleotide-diphossugar_trans"/>
</dbReference>
<dbReference type="Pfam" id="PF00535">
    <property type="entry name" value="Glycos_transf_2"/>
    <property type="match status" value="1"/>
</dbReference>
<dbReference type="SUPFAM" id="SSF53448">
    <property type="entry name" value="Nucleotide-diphospho-sugar transferases"/>
    <property type="match status" value="1"/>
</dbReference>
<evidence type="ECO:0000313" key="3">
    <source>
        <dbReference type="Proteomes" id="UP000014155"/>
    </source>
</evidence>
<accession>S0FL66</accession>
<protein>
    <submittedName>
        <fullName evidence="2">Putative glycosyltransferase</fullName>
    </submittedName>
</protein>
<dbReference type="PATRIC" id="fig|1195236.3.peg.4568"/>
<dbReference type="eggNOG" id="COG1216">
    <property type="taxonomic scope" value="Bacteria"/>
</dbReference>